<dbReference type="GO" id="GO:0005886">
    <property type="term" value="C:plasma membrane"/>
    <property type="evidence" value="ECO:0007669"/>
    <property type="project" value="TreeGrafter"/>
</dbReference>
<dbReference type="AlphaFoldDB" id="A0A7R9C3F9"/>
<accession>A0A7R9C3F9</accession>
<evidence type="ECO:0000256" key="4">
    <source>
        <dbReference type="ARBA" id="ARBA00023180"/>
    </source>
</evidence>
<keyword evidence="8" id="KW-1185">Reference proteome</keyword>
<evidence type="ECO:0000256" key="2">
    <source>
        <dbReference type="ARBA" id="ARBA00022729"/>
    </source>
</evidence>
<proteinExistence type="inferred from homology"/>
<evidence type="ECO:0000256" key="3">
    <source>
        <dbReference type="ARBA" id="ARBA00023157"/>
    </source>
</evidence>
<evidence type="ECO:0000256" key="1">
    <source>
        <dbReference type="ARBA" id="ARBA00008139"/>
    </source>
</evidence>
<dbReference type="PANTHER" id="PTHR10514">
    <property type="entry name" value="ANGIOTENSIN-CONVERTING ENZYME"/>
    <property type="match status" value="1"/>
</dbReference>
<dbReference type="PROSITE" id="PS52011">
    <property type="entry name" value="PEPTIDASE_M2"/>
    <property type="match status" value="1"/>
</dbReference>
<evidence type="ECO:0000313" key="7">
    <source>
        <dbReference type="EMBL" id="CAD7285620.1"/>
    </source>
</evidence>
<dbReference type="GO" id="GO:0008237">
    <property type="term" value="F:metallopeptidase activity"/>
    <property type="evidence" value="ECO:0007669"/>
    <property type="project" value="InterPro"/>
</dbReference>
<keyword evidence="2" id="KW-0732">Signal</keyword>
<dbReference type="SUPFAM" id="SSF55486">
    <property type="entry name" value="Metalloproteases ('zincins'), catalytic domain"/>
    <property type="match status" value="1"/>
</dbReference>
<feature type="disulfide bond" evidence="5 6">
    <location>
        <begin position="78"/>
        <end position="96"/>
    </location>
</feature>
<organism evidence="7">
    <name type="scientific">Notodromas monacha</name>
    <dbReference type="NCBI Taxonomy" id="399045"/>
    <lineage>
        <taxon>Eukaryota</taxon>
        <taxon>Metazoa</taxon>
        <taxon>Ecdysozoa</taxon>
        <taxon>Arthropoda</taxon>
        <taxon>Crustacea</taxon>
        <taxon>Oligostraca</taxon>
        <taxon>Ostracoda</taxon>
        <taxon>Podocopa</taxon>
        <taxon>Podocopida</taxon>
        <taxon>Cypridocopina</taxon>
        <taxon>Cypridoidea</taxon>
        <taxon>Cyprididae</taxon>
        <taxon>Notodromas</taxon>
    </lineage>
</organism>
<evidence type="ECO:0000256" key="5">
    <source>
        <dbReference type="PIRSR" id="PIRSR601548-4"/>
    </source>
</evidence>
<evidence type="ECO:0008006" key="9">
    <source>
        <dbReference type="Google" id="ProtNLM"/>
    </source>
</evidence>
<dbReference type="GO" id="GO:0008241">
    <property type="term" value="F:peptidyl-dipeptidase activity"/>
    <property type="evidence" value="ECO:0007669"/>
    <property type="project" value="InterPro"/>
</dbReference>
<comment type="caution">
    <text evidence="6">Lacks conserved residue(s) required for the propagation of feature annotation.</text>
</comment>
<dbReference type="EMBL" id="CAJPEX010017924">
    <property type="protein sequence ID" value="CAG0925772.1"/>
    <property type="molecule type" value="Genomic_DNA"/>
</dbReference>
<protein>
    <recommendedName>
        <fullName evidence="9">Angiotensin-converting enzyme</fullName>
    </recommendedName>
</protein>
<dbReference type="Pfam" id="PF01401">
    <property type="entry name" value="Peptidase_M2"/>
    <property type="match status" value="1"/>
</dbReference>
<evidence type="ECO:0000256" key="6">
    <source>
        <dbReference type="PROSITE-ProRule" id="PRU01355"/>
    </source>
</evidence>
<feature type="non-terminal residue" evidence="7">
    <location>
        <position position="108"/>
    </location>
</feature>
<keyword evidence="4" id="KW-0325">Glycoprotein</keyword>
<dbReference type="EMBL" id="OA899961">
    <property type="protein sequence ID" value="CAD7285620.1"/>
    <property type="molecule type" value="Genomic_DNA"/>
</dbReference>
<dbReference type="OrthoDB" id="6362466at2759"/>
<dbReference type="Gene3D" id="1.10.1370.30">
    <property type="match status" value="1"/>
</dbReference>
<evidence type="ECO:0000313" key="8">
    <source>
        <dbReference type="Proteomes" id="UP000678499"/>
    </source>
</evidence>
<keyword evidence="3 5" id="KW-1015">Disulfide bond</keyword>
<gene>
    <name evidence="7" type="ORF">NMOB1V02_LOCUS13222</name>
</gene>
<reference evidence="7" key="1">
    <citation type="submission" date="2020-11" db="EMBL/GenBank/DDBJ databases">
        <authorList>
            <person name="Tran Van P."/>
        </authorList>
    </citation>
    <scope>NUCLEOTIDE SEQUENCE</scope>
</reference>
<comment type="similarity">
    <text evidence="1 6">Belongs to the peptidase M2 family.</text>
</comment>
<dbReference type="GO" id="GO:0006508">
    <property type="term" value="P:proteolysis"/>
    <property type="evidence" value="ECO:0007669"/>
    <property type="project" value="InterPro"/>
</dbReference>
<sequence>EYTLFQNFRDLFKGIAPLDQMNAHWWKLREEIQGLKAPVTRTEEDFDPGAKYHVASGSQYVKYFVSTIIQFQFYEALCKVAKEYEPNNPKKPLHRCDFYQNLDAGDVF</sequence>
<name>A0A7R9C3F9_9CRUS</name>
<dbReference type="Proteomes" id="UP000678499">
    <property type="component" value="Unassembled WGS sequence"/>
</dbReference>
<dbReference type="PANTHER" id="PTHR10514:SF27">
    <property type="entry name" value="ANGIOTENSIN-CONVERTING ENZYME"/>
    <property type="match status" value="1"/>
</dbReference>
<dbReference type="InterPro" id="IPR001548">
    <property type="entry name" value="Peptidase_M2"/>
</dbReference>
<feature type="non-terminal residue" evidence="7">
    <location>
        <position position="1"/>
    </location>
</feature>